<feature type="transmembrane region" description="Helical" evidence="6">
    <location>
        <begin position="448"/>
        <end position="468"/>
    </location>
</feature>
<keyword evidence="10" id="KW-1185">Reference proteome</keyword>
<dbReference type="InterPro" id="IPR036249">
    <property type="entry name" value="Thioredoxin-like_sf"/>
</dbReference>
<gene>
    <name evidence="9" type="ORF">G3I74_05290</name>
</gene>
<keyword evidence="3" id="KW-0201">Cytochrome c-type biogenesis</keyword>
<keyword evidence="5 6" id="KW-0472">Membrane</keyword>
<dbReference type="SUPFAM" id="SSF52833">
    <property type="entry name" value="Thioredoxin-like"/>
    <property type="match status" value="1"/>
</dbReference>
<dbReference type="CDD" id="cd02953">
    <property type="entry name" value="DsbDgamma"/>
    <property type="match status" value="1"/>
</dbReference>
<evidence type="ECO:0000313" key="10">
    <source>
        <dbReference type="Proteomes" id="UP000484885"/>
    </source>
</evidence>
<comment type="caution">
    <text evidence="9">The sequence shown here is derived from an EMBL/GenBank/DDBJ whole genome shotgun (WGS) entry which is preliminary data.</text>
</comment>
<feature type="transmembrane region" description="Helical" evidence="6">
    <location>
        <begin position="414"/>
        <end position="442"/>
    </location>
</feature>
<dbReference type="Proteomes" id="UP000484885">
    <property type="component" value="Unassembled WGS sequence"/>
</dbReference>
<dbReference type="InterPro" id="IPR003834">
    <property type="entry name" value="Cyt_c_assmbl_TM_dom"/>
</dbReference>
<evidence type="ECO:0000256" key="5">
    <source>
        <dbReference type="ARBA" id="ARBA00023136"/>
    </source>
</evidence>
<feature type="transmembrane region" description="Helical" evidence="6">
    <location>
        <begin position="511"/>
        <end position="530"/>
    </location>
</feature>
<dbReference type="Pfam" id="PF02683">
    <property type="entry name" value="DsbD_TM"/>
    <property type="match status" value="1"/>
</dbReference>
<evidence type="ECO:0000256" key="6">
    <source>
        <dbReference type="SAM" id="Phobius"/>
    </source>
</evidence>
<dbReference type="GO" id="GO:0016020">
    <property type="term" value="C:membrane"/>
    <property type="evidence" value="ECO:0007669"/>
    <property type="project" value="UniProtKB-SubCell"/>
</dbReference>
<feature type="transmembrane region" description="Helical" evidence="6">
    <location>
        <begin position="371"/>
        <end position="393"/>
    </location>
</feature>
<dbReference type="Gene3D" id="3.40.30.10">
    <property type="entry name" value="Glutaredoxin"/>
    <property type="match status" value="1"/>
</dbReference>
<dbReference type="Pfam" id="PF13899">
    <property type="entry name" value="Thioredoxin_7"/>
    <property type="match status" value="1"/>
</dbReference>
<dbReference type="GO" id="GO:0045454">
    <property type="term" value="P:cell redox homeostasis"/>
    <property type="evidence" value="ECO:0007669"/>
    <property type="project" value="TreeGrafter"/>
</dbReference>
<evidence type="ECO:0000259" key="8">
    <source>
        <dbReference type="Pfam" id="PF11412"/>
    </source>
</evidence>
<feature type="transmembrane region" description="Helical" evidence="6">
    <location>
        <begin position="290"/>
        <end position="314"/>
    </location>
</feature>
<evidence type="ECO:0000256" key="1">
    <source>
        <dbReference type="ARBA" id="ARBA00004141"/>
    </source>
</evidence>
<feature type="domain" description="Cytochrome C biogenesis protein transmembrane" evidence="7">
    <location>
        <begin position="292"/>
        <end position="501"/>
    </location>
</feature>
<dbReference type="GO" id="GO:0015035">
    <property type="term" value="F:protein-disulfide reductase activity"/>
    <property type="evidence" value="ECO:0007669"/>
    <property type="project" value="TreeGrafter"/>
</dbReference>
<keyword evidence="4 6" id="KW-1133">Transmembrane helix</keyword>
<dbReference type="EMBL" id="JAAGSC010000037">
    <property type="protein sequence ID" value="NDY95138.1"/>
    <property type="molecule type" value="Genomic_DNA"/>
</dbReference>
<evidence type="ECO:0000256" key="4">
    <source>
        <dbReference type="ARBA" id="ARBA00022989"/>
    </source>
</evidence>
<protein>
    <submittedName>
        <fullName evidence="9">Thiol:disulfide interchange protein</fullName>
    </submittedName>
</protein>
<accession>A0A845UWW6</accession>
<evidence type="ECO:0000256" key="3">
    <source>
        <dbReference type="ARBA" id="ARBA00022748"/>
    </source>
</evidence>
<dbReference type="PANTHER" id="PTHR32234">
    <property type="entry name" value="THIOL:DISULFIDE INTERCHANGE PROTEIN DSBD"/>
    <property type="match status" value="1"/>
</dbReference>
<dbReference type="PANTHER" id="PTHR32234:SF3">
    <property type="entry name" value="SUPPRESSION OF COPPER SENSITIVITY PROTEIN"/>
    <property type="match status" value="1"/>
</dbReference>
<evidence type="ECO:0000259" key="7">
    <source>
        <dbReference type="Pfam" id="PF02683"/>
    </source>
</evidence>
<dbReference type="GO" id="GO:0017004">
    <property type="term" value="P:cytochrome complex assembly"/>
    <property type="evidence" value="ECO:0007669"/>
    <property type="project" value="UniProtKB-KW"/>
</dbReference>
<dbReference type="InterPro" id="IPR035671">
    <property type="entry name" value="DsbD_gamma"/>
</dbReference>
<dbReference type="InterPro" id="IPR028250">
    <property type="entry name" value="DsbDN"/>
</dbReference>
<evidence type="ECO:0000313" key="9">
    <source>
        <dbReference type="EMBL" id="NDY95138.1"/>
    </source>
</evidence>
<dbReference type="AlphaFoldDB" id="A0A845UWW6"/>
<evidence type="ECO:0000256" key="2">
    <source>
        <dbReference type="ARBA" id="ARBA00022692"/>
    </source>
</evidence>
<name>A0A845UWW6_9GAMM</name>
<feature type="transmembrane region" description="Helical" evidence="6">
    <location>
        <begin position="542"/>
        <end position="562"/>
    </location>
</feature>
<feature type="transmembrane region" description="Helical" evidence="6">
    <location>
        <begin position="488"/>
        <end position="505"/>
    </location>
</feature>
<proteinExistence type="predicted"/>
<feature type="transmembrane region" description="Helical" evidence="6">
    <location>
        <begin position="334"/>
        <end position="356"/>
    </location>
</feature>
<dbReference type="Pfam" id="PF11412">
    <property type="entry name" value="DsbD_N"/>
    <property type="match status" value="1"/>
</dbReference>
<feature type="domain" description="Thiol:disulfide interchange protein DsbD N-terminal" evidence="8">
    <location>
        <begin position="38"/>
        <end position="152"/>
    </location>
</feature>
<organism evidence="9 10">
    <name type="scientific">Wenzhouxiangella limi</name>
    <dbReference type="NCBI Taxonomy" id="2707351"/>
    <lineage>
        <taxon>Bacteria</taxon>
        <taxon>Pseudomonadati</taxon>
        <taxon>Pseudomonadota</taxon>
        <taxon>Gammaproteobacteria</taxon>
        <taxon>Chromatiales</taxon>
        <taxon>Wenzhouxiangellaceae</taxon>
        <taxon>Wenzhouxiangella</taxon>
    </lineage>
</organism>
<sequence length="687" mass="73501">MQRLLMGLLLLLPIIAAGNGPEKGPVQRDHIEVELVAEHLAVQPGSTVRVGLRMLPEQGWHTYWINPGDSGLPIELEWTAPPDSTISTVDWPYPDRLPIGHLVNFGYEGEHLLPVTVEVPSDLVPGQTFVLDLYADWLVCRVECIPGDADLRLELPIVAAAPAPDPATRELFAWADARRPEIVDWPARFSTEGGQLSVQTEATRPLPVDGWAFFPATENLVDHAGDTFITVSDGLVQLSQPLSTYFTAAPDTLPFVLVHAETGTALALEAQAGNLASTAAAIPATASPNFALVLLMALAGGVLLNLMPCVFPVLSIKALSLAAGAGHDQRRHGLAYTAGVVLSFAILAGVLLILRAGGEALGWGFQLQSPWFVGALAYLFFAMGLGLSGVYTFGTGSMGAGENLARRSGLGGSFFTGVLACVVASPCTAPFMGTALGVAIILPWPQAMGVFLVLGFGLALPMLVLSFWPGLGDRLPRPGLWMETFRQAMAFPLYLAAVWLLWVLARQTDANGLALVLAGMVALAFALWLAGRPDRGQTLATARHVGVAMSLLFALAALGSAARLEQEATDSAAAAWEPWSPARLQEVIDDPNYAVLVNMTADWCVTCLVNERVALDTDDVRTALAEHEVIYLKGDWTRRDPLITEYLARFERNGVPLYVVYPRNGGQPQVLPQVLTPGLVVQALESL</sequence>
<comment type="subcellular location">
    <subcellularLocation>
        <location evidence="1">Membrane</location>
        <topology evidence="1">Multi-pass membrane protein</topology>
    </subcellularLocation>
</comment>
<reference evidence="9 10" key="1">
    <citation type="submission" date="2020-02" db="EMBL/GenBank/DDBJ databases">
        <authorList>
            <person name="Zhang X.-Y."/>
        </authorList>
    </citation>
    <scope>NUCLEOTIDE SEQUENCE [LARGE SCALE GENOMIC DNA]</scope>
    <source>
        <strain evidence="9 10">C33</strain>
    </source>
</reference>
<keyword evidence="2 6" id="KW-0812">Transmembrane</keyword>